<dbReference type="InterPro" id="IPR029063">
    <property type="entry name" value="SAM-dependent_MTases_sf"/>
</dbReference>
<feature type="coiled-coil region" evidence="10">
    <location>
        <begin position="107"/>
        <end position="136"/>
    </location>
</feature>
<keyword evidence="2 9" id="KW-0489">Methyltransferase</keyword>
<reference evidence="12" key="1">
    <citation type="journal article" date="2014" name="Genome Announc.">
        <title>De novo whole-genome sequence and genome annotation of Lichtheimia ramosa.</title>
        <authorList>
            <person name="Linde J."/>
            <person name="Schwartze V."/>
            <person name="Binder U."/>
            <person name="Lass-Florl C."/>
            <person name="Voigt K."/>
            <person name="Horn F."/>
        </authorList>
    </citation>
    <scope>NUCLEOTIDE SEQUENCE</scope>
    <source>
        <strain evidence="12">JMRC FSU:6197</strain>
    </source>
</reference>
<comment type="catalytic activity">
    <reaction evidence="8 9">
        <text>guanosine(26) in tRNA + 2 S-adenosyl-L-methionine = N(2)-dimethylguanosine(26) in tRNA + 2 S-adenosyl-L-homocysteine + 2 H(+)</text>
        <dbReference type="Rhea" id="RHEA:43140"/>
        <dbReference type="Rhea" id="RHEA-COMP:10359"/>
        <dbReference type="Rhea" id="RHEA-COMP:10360"/>
        <dbReference type="ChEBI" id="CHEBI:15378"/>
        <dbReference type="ChEBI" id="CHEBI:57856"/>
        <dbReference type="ChEBI" id="CHEBI:59789"/>
        <dbReference type="ChEBI" id="CHEBI:74269"/>
        <dbReference type="ChEBI" id="CHEBI:74513"/>
        <dbReference type="EC" id="2.1.1.216"/>
    </reaction>
</comment>
<dbReference type="OrthoDB" id="6349953at2759"/>
<evidence type="ECO:0000256" key="11">
    <source>
        <dbReference type="SAM" id="MobiDB-lite"/>
    </source>
</evidence>
<keyword evidence="6 9" id="KW-0694">RNA-binding</keyword>
<dbReference type="PANTHER" id="PTHR10631:SF3">
    <property type="entry name" value="TRNA (GUANINE(26)-N(2))-DIMETHYLTRANSFERASE"/>
    <property type="match status" value="1"/>
</dbReference>
<evidence type="ECO:0000256" key="9">
    <source>
        <dbReference type="PROSITE-ProRule" id="PRU00958"/>
    </source>
</evidence>
<dbReference type="PROSITE" id="PS51626">
    <property type="entry name" value="SAM_MT_TRM1"/>
    <property type="match status" value="1"/>
</dbReference>
<name>A0A077WYT9_9FUNG</name>
<dbReference type="CDD" id="cd02440">
    <property type="entry name" value="AdoMet_MTases"/>
    <property type="match status" value="1"/>
</dbReference>
<evidence type="ECO:0000256" key="2">
    <source>
        <dbReference type="ARBA" id="ARBA00022603"/>
    </source>
</evidence>
<evidence type="ECO:0000256" key="5">
    <source>
        <dbReference type="ARBA" id="ARBA00022694"/>
    </source>
</evidence>
<evidence type="ECO:0000256" key="6">
    <source>
        <dbReference type="ARBA" id="ARBA00022884"/>
    </source>
</evidence>
<dbReference type="Gene3D" id="3.40.50.150">
    <property type="entry name" value="Vaccinia Virus protein VP39"/>
    <property type="match status" value="1"/>
</dbReference>
<dbReference type="AlphaFoldDB" id="A0A077WYT9"/>
<dbReference type="GO" id="GO:0005637">
    <property type="term" value="C:nuclear inner membrane"/>
    <property type="evidence" value="ECO:0007669"/>
    <property type="project" value="EnsemblFungi"/>
</dbReference>
<comment type="similarity">
    <text evidence="9">Belongs to the class I-like SAM-binding methyltransferase superfamily. Trm1 family.</text>
</comment>
<dbReference type="GO" id="GO:0160103">
    <property type="term" value="F:tRNA (guanine(26)-N2/guanine(27)-N2)-dimethyltransferase activity"/>
    <property type="evidence" value="ECO:0007669"/>
    <property type="project" value="EnsemblFungi"/>
</dbReference>
<dbReference type="GO" id="GO:0000049">
    <property type="term" value="F:tRNA binding"/>
    <property type="evidence" value="ECO:0007669"/>
    <property type="project" value="UniProtKB-UniRule"/>
</dbReference>
<evidence type="ECO:0000256" key="10">
    <source>
        <dbReference type="SAM" id="Coils"/>
    </source>
</evidence>
<dbReference type="FunFam" id="3.30.56.70:FF:000001">
    <property type="entry name" value="tRNA (guanine(26)-N(2))-dimethyltransferase"/>
    <property type="match status" value="1"/>
</dbReference>
<proteinExistence type="inferred from homology"/>
<feature type="compositionally biased region" description="Basic residues" evidence="11">
    <location>
        <begin position="550"/>
        <end position="560"/>
    </location>
</feature>
<organism evidence="12">
    <name type="scientific">Lichtheimia ramosa</name>
    <dbReference type="NCBI Taxonomy" id="688394"/>
    <lineage>
        <taxon>Eukaryota</taxon>
        <taxon>Fungi</taxon>
        <taxon>Fungi incertae sedis</taxon>
        <taxon>Mucoromycota</taxon>
        <taxon>Mucoromycotina</taxon>
        <taxon>Mucoromycetes</taxon>
        <taxon>Mucorales</taxon>
        <taxon>Lichtheimiaceae</taxon>
        <taxon>Lichtheimia</taxon>
    </lineage>
</organism>
<dbReference type="EC" id="2.1.1.216" evidence="7 9"/>
<evidence type="ECO:0000256" key="4">
    <source>
        <dbReference type="ARBA" id="ARBA00022691"/>
    </source>
</evidence>
<dbReference type="NCBIfam" id="TIGR00308">
    <property type="entry name" value="TRM1"/>
    <property type="match status" value="1"/>
</dbReference>
<keyword evidence="3 9" id="KW-0808">Transferase</keyword>
<sequence>MSVVLIPIPCRLAFRSAHSYSTRFLSLVSRQQQQQQRPYHMASAPTDNTAVSPEIDLSQFTPVTEGKATILFPKGNEVFYNPVQEFNRDMSVAAIRTWSEMFLGEKRARIEKKVANSKDEKQKKESEERLKSYINTQSFTILEALAASGLRSIRYAKEIPYLKQVTANDLEEEAVESIKRNMKYNGLTEELLRPNQGDAMQVMYSAIGNGQKYDVVDLDPYGSAAPFIDGAVQAVSEGGLLCVTCTDLAILTGSMHPETCFGKYNGMPLKGMFPHEMALRLVLNTLQTSAGRYRRYIVPLMSCSIDFYLRVFVRVFTSPAEVKKAASKTAVMYECSGCHAYSVQPLGKIDKRENGQDRHTPGTGPPVNALCDNCNNIHHVGGPAWGAALHDQTFVKKMLEHVKANESNYGTHQRMKGMLTVISEEVDAPLYWTLARLTGTLHCNSPPIVDIFSAILNAGYKVSTSHCGPGTVKTNAPSHVVWDVFRTWIKDHPVVMDNIPENSPARAILKKEPTTKISFARHKDAYPESRTIKIARYPQNPAPNWGPKARAGKKRKQADA</sequence>
<dbReference type="InterPro" id="IPR042296">
    <property type="entry name" value="tRNA_met_Trm1_C"/>
</dbReference>
<evidence type="ECO:0000313" key="12">
    <source>
        <dbReference type="EMBL" id="CDS12389.1"/>
    </source>
</evidence>
<keyword evidence="1 9" id="KW-0820">tRNA-binding</keyword>
<dbReference type="EMBL" id="LK023357">
    <property type="protein sequence ID" value="CDS12389.1"/>
    <property type="molecule type" value="Genomic_DNA"/>
</dbReference>
<dbReference type="GO" id="GO:0160104">
    <property type="term" value="F:tRNA (guanine(26)-N2)-dimethyltransferase activity"/>
    <property type="evidence" value="ECO:0007669"/>
    <property type="project" value="UniProtKB-UniRule"/>
</dbReference>
<accession>A0A077WYT9</accession>
<feature type="region of interest" description="Disordered" evidence="11">
    <location>
        <begin position="536"/>
        <end position="560"/>
    </location>
</feature>
<dbReference type="InterPro" id="IPR002905">
    <property type="entry name" value="Trm1"/>
</dbReference>
<dbReference type="Pfam" id="PF02005">
    <property type="entry name" value="TRM"/>
    <property type="match status" value="1"/>
</dbReference>
<evidence type="ECO:0000256" key="1">
    <source>
        <dbReference type="ARBA" id="ARBA00022555"/>
    </source>
</evidence>
<dbReference type="GO" id="GO:0140691">
    <property type="term" value="F:RNA folding chaperone"/>
    <property type="evidence" value="ECO:0007669"/>
    <property type="project" value="EnsemblFungi"/>
</dbReference>
<keyword evidence="10" id="KW-0175">Coiled coil</keyword>
<keyword evidence="4 9" id="KW-0949">S-adenosyl-L-methionine</keyword>
<dbReference type="SUPFAM" id="SSF53335">
    <property type="entry name" value="S-adenosyl-L-methionine-dependent methyltransferases"/>
    <property type="match status" value="1"/>
</dbReference>
<evidence type="ECO:0000256" key="3">
    <source>
        <dbReference type="ARBA" id="ARBA00022679"/>
    </source>
</evidence>
<dbReference type="PANTHER" id="PTHR10631">
    <property type="entry name" value="N 2 ,N 2 -DIMETHYLGUANOSINE TRNA METHYLTRANSFERASE"/>
    <property type="match status" value="1"/>
</dbReference>
<protein>
    <recommendedName>
        <fullName evidence="7 9">tRNA (guanine(26)-N(2))-dimethyltransferase</fullName>
        <ecNumber evidence="7 9">2.1.1.216</ecNumber>
    </recommendedName>
</protein>
<evidence type="ECO:0000256" key="7">
    <source>
        <dbReference type="ARBA" id="ARBA00039099"/>
    </source>
</evidence>
<keyword evidence="5 9" id="KW-0819">tRNA processing</keyword>
<gene>
    <name evidence="12" type="ORF">LRAMOSA04584</name>
</gene>
<dbReference type="GO" id="GO:0005739">
    <property type="term" value="C:mitochondrion"/>
    <property type="evidence" value="ECO:0007669"/>
    <property type="project" value="EnsemblFungi"/>
</dbReference>
<dbReference type="GO" id="GO:0002940">
    <property type="term" value="P:tRNA N2-guanine methylation"/>
    <property type="evidence" value="ECO:0007669"/>
    <property type="project" value="EnsemblFungi"/>
</dbReference>
<dbReference type="Gene3D" id="3.30.56.70">
    <property type="entry name" value="N2,N2-dimethylguanosine tRNA methyltransferase, C-terminal domain"/>
    <property type="match status" value="1"/>
</dbReference>
<evidence type="ECO:0000256" key="8">
    <source>
        <dbReference type="ARBA" id="ARBA00051897"/>
    </source>
</evidence>